<dbReference type="SUPFAM" id="SSF54236">
    <property type="entry name" value="Ubiquitin-like"/>
    <property type="match status" value="1"/>
</dbReference>
<evidence type="ECO:0000313" key="18">
    <source>
        <dbReference type="EMBL" id="KAL0274931.1"/>
    </source>
</evidence>
<name>A0AAW2HZA1_9NEOP</name>
<keyword evidence="8" id="KW-0539">Nucleus</keyword>
<dbReference type="Gene3D" id="3.10.20.90">
    <property type="entry name" value="Phosphatidylinositol 3-kinase Catalytic Subunit, Chain A, domain 1"/>
    <property type="match status" value="1"/>
</dbReference>
<evidence type="ECO:0000256" key="4">
    <source>
        <dbReference type="ARBA" id="ARBA00022786"/>
    </source>
</evidence>
<dbReference type="PANTHER" id="PTHR13248">
    <property type="entry name" value="TRANSCRIPTION ELONGATION FACTOR B POLYPEPTIDE 2"/>
    <property type="match status" value="1"/>
</dbReference>
<comment type="caution">
    <text evidence="18">The sequence shown here is derived from an EMBL/GenBank/DDBJ whole genome shotgun (WGS) entry which is preliminary data.</text>
</comment>
<dbReference type="InterPro" id="IPR029071">
    <property type="entry name" value="Ubiquitin-like_domsf"/>
</dbReference>
<evidence type="ECO:0000256" key="9">
    <source>
        <dbReference type="ARBA" id="ARBA00054216"/>
    </source>
</evidence>
<reference evidence="18" key="1">
    <citation type="journal article" date="2024" name="Gigascience">
        <title>Chromosome-level genome of the poultry shaft louse Menopon gallinae provides insight into the host-switching and adaptive evolution of parasitic lice.</title>
        <authorList>
            <person name="Xu Y."/>
            <person name="Ma L."/>
            <person name="Liu S."/>
            <person name="Liang Y."/>
            <person name="Liu Q."/>
            <person name="He Z."/>
            <person name="Tian L."/>
            <person name="Duan Y."/>
            <person name="Cai W."/>
            <person name="Li H."/>
            <person name="Song F."/>
        </authorList>
    </citation>
    <scope>NUCLEOTIDE SEQUENCE</scope>
    <source>
        <strain evidence="18">Cailab_2023a</strain>
    </source>
</reference>
<keyword evidence="5" id="KW-0007">Acetylation</keyword>
<evidence type="ECO:0000256" key="11">
    <source>
        <dbReference type="ARBA" id="ARBA00074516"/>
    </source>
</evidence>
<dbReference type="PROSITE" id="PS50053">
    <property type="entry name" value="UBIQUITIN_2"/>
    <property type="match status" value="1"/>
</dbReference>
<evidence type="ECO:0000256" key="6">
    <source>
        <dbReference type="ARBA" id="ARBA00023015"/>
    </source>
</evidence>
<evidence type="ECO:0000256" key="16">
    <source>
        <dbReference type="ARBA" id="ARBA00093515"/>
    </source>
</evidence>
<dbReference type="CDD" id="cd01788">
    <property type="entry name" value="Ubl_ElonginB"/>
    <property type="match status" value="1"/>
</dbReference>
<evidence type="ECO:0000259" key="17">
    <source>
        <dbReference type="PROSITE" id="PS50053"/>
    </source>
</evidence>
<dbReference type="InterPro" id="IPR039049">
    <property type="entry name" value="ELOB"/>
</dbReference>
<dbReference type="GO" id="GO:0030891">
    <property type="term" value="C:VCB complex"/>
    <property type="evidence" value="ECO:0007669"/>
    <property type="project" value="InterPro"/>
</dbReference>
<comment type="similarity">
    <text evidence="10">Belongs to the Elongin B family.</text>
</comment>
<organism evidence="18">
    <name type="scientific">Menopon gallinae</name>
    <name type="common">poultry shaft louse</name>
    <dbReference type="NCBI Taxonomy" id="328185"/>
    <lineage>
        <taxon>Eukaryota</taxon>
        <taxon>Metazoa</taxon>
        <taxon>Ecdysozoa</taxon>
        <taxon>Arthropoda</taxon>
        <taxon>Hexapoda</taxon>
        <taxon>Insecta</taxon>
        <taxon>Pterygota</taxon>
        <taxon>Neoptera</taxon>
        <taxon>Paraneoptera</taxon>
        <taxon>Psocodea</taxon>
        <taxon>Troctomorpha</taxon>
        <taxon>Phthiraptera</taxon>
        <taxon>Amblycera</taxon>
        <taxon>Menoponidae</taxon>
        <taxon>Menopon</taxon>
    </lineage>
</organism>
<evidence type="ECO:0000256" key="12">
    <source>
        <dbReference type="ARBA" id="ARBA00076690"/>
    </source>
</evidence>
<dbReference type="GO" id="GO:0006368">
    <property type="term" value="P:transcription elongation by RNA polymerase II"/>
    <property type="evidence" value="ECO:0007669"/>
    <property type="project" value="InterPro"/>
</dbReference>
<evidence type="ECO:0000256" key="14">
    <source>
        <dbReference type="ARBA" id="ARBA00081013"/>
    </source>
</evidence>
<keyword evidence="4" id="KW-0833">Ubl conjugation pathway</keyword>
<accession>A0AAW2HZA1</accession>
<dbReference type="GO" id="GO:0070449">
    <property type="term" value="C:elongin complex"/>
    <property type="evidence" value="ECO:0007669"/>
    <property type="project" value="InterPro"/>
</dbReference>
<evidence type="ECO:0000256" key="2">
    <source>
        <dbReference type="ARBA" id="ARBA00004906"/>
    </source>
</evidence>
<dbReference type="InterPro" id="IPR000626">
    <property type="entry name" value="Ubiquitin-like_dom"/>
</dbReference>
<keyword evidence="3" id="KW-0597">Phosphoprotein</keyword>
<comment type="pathway">
    <text evidence="2">Protein modification; protein ubiquitination.</text>
</comment>
<evidence type="ECO:0000256" key="3">
    <source>
        <dbReference type="ARBA" id="ARBA00022553"/>
    </source>
</evidence>
<evidence type="ECO:0000256" key="15">
    <source>
        <dbReference type="ARBA" id="ARBA00083653"/>
    </source>
</evidence>
<feature type="domain" description="Ubiquitin-like" evidence="17">
    <location>
        <begin position="1"/>
        <end position="65"/>
    </location>
</feature>
<dbReference type="AlphaFoldDB" id="A0AAW2HZA1"/>
<dbReference type="FunFam" id="3.10.20.90:FF:000108">
    <property type="entry name" value="Elongin-B"/>
    <property type="match status" value="1"/>
</dbReference>
<evidence type="ECO:0000256" key="5">
    <source>
        <dbReference type="ARBA" id="ARBA00022990"/>
    </source>
</evidence>
<protein>
    <recommendedName>
        <fullName evidence="11">Elongin-B</fullName>
    </recommendedName>
    <alternativeName>
        <fullName evidence="14">Elongin 18 kDa subunit</fullName>
    </alternativeName>
    <alternativeName>
        <fullName evidence="12">RNA polymerase II transcription factor SIII subunit B</fullName>
    </alternativeName>
    <alternativeName>
        <fullName evidence="15">SIII p18</fullName>
    </alternativeName>
    <alternativeName>
        <fullName evidence="13">Transcription elongation factor B polypeptide 2</fullName>
    </alternativeName>
</protein>
<comment type="subunit">
    <text evidence="16">Heterotrimer of an A (ELOA, ELOA2 or ELOA3P), ELOB and ELOC subunit. The elongin BC complex interacts with EPOP; leading to recruit the elongin BC complex to Polycomb group (PcG) target genes, thereby restricting excessive activity of the PRC2/EED-EZH2 complex. Component of multiple cullin-RING E3 ubiquitin-protein ligase complexes composed of Elongin BC (ELOB and ELOC), a cullin (either CUL2 or CUL5), a catalytic subunit (either RBX1 or RNF7/RBX2), as well as a substrate adapter protein that can be either ASB2, ASB9, ASB11, KLHDC2, KLHDC3, KLHDC10, APPBP2, FEM1A, FEM1B, FEM1C, LRR1, PCMTD1, SOCS1, SOCS2, SOCS5, SPSB1, SPSB3, ELOA, VHL, WSB1 or RAB40C. As part of the Elongin BC E3 ubiquitin ligase complex; interacts with NRBP1. May also interact with DCUN1D1, DCUN1D2, DCUN1D3 and DCUN1D5. May form oligomers as a KLHDC2/KLHDC3-ELOB-ELOC complex; this interaction is autoinhibitory for the E3 ligase complex as the substrate-binding site of KLHDC2/KLHDC3 is blocked in the oligomer.</text>
</comment>
<evidence type="ECO:0000256" key="13">
    <source>
        <dbReference type="ARBA" id="ARBA00080438"/>
    </source>
</evidence>
<evidence type="ECO:0000256" key="7">
    <source>
        <dbReference type="ARBA" id="ARBA00023163"/>
    </source>
</evidence>
<sequence length="118" mass="13293">MDVFLMIRRKKLTIFTDCKDSTTVLELKKMIEGILKISPENQQLFYKDNEIMEDDKILQDYGLTSTVAKAQCPAPIGLALRLEPDGAFEMLEITPFSSPPDLPDIMKVLETNGQEQAA</sequence>
<gene>
    <name evidence="18" type="ORF">PYX00_002948</name>
</gene>
<keyword evidence="7" id="KW-0804">Transcription</keyword>
<evidence type="ECO:0000256" key="1">
    <source>
        <dbReference type="ARBA" id="ARBA00004123"/>
    </source>
</evidence>
<evidence type="ECO:0000256" key="10">
    <source>
        <dbReference type="ARBA" id="ARBA00060803"/>
    </source>
</evidence>
<proteinExistence type="inferred from homology"/>
<dbReference type="PANTHER" id="PTHR13248:SF4">
    <property type="entry name" value="ELONGIN B"/>
    <property type="match status" value="1"/>
</dbReference>
<keyword evidence="6" id="KW-0805">Transcription regulation</keyword>
<comment type="subcellular location">
    <subcellularLocation>
        <location evidence="1">Nucleus</location>
    </subcellularLocation>
</comment>
<dbReference type="Pfam" id="PF00240">
    <property type="entry name" value="ubiquitin"/>
    <property type="match status" value="1"/>
</dbReference>
<comment type="function">
    <text evidence="9">SIII, also known as elongin, is a general transcription elongation factor that increases the RNA polymerase II transcription elongation past template-encoded arresting sites. Subunit A is transcriptionally active and its transcription activity is strongly enhanced by binding to the dimeric complex of the SIII regulatory subunits B and C (elongin BC complex). In embryonic stem cells, the elongin BC complex is recruited by EPOP to Polycomb group (PcG) target genes in order generate genomic region that display both active and repressive chromatin properties, an important feature of pluripotent stem cells.</text>
</comment>
<evidence type="ECO:0000256" key="8">
    <source>
        <dbReference type="ARBA" id="ARBA00023242"/>
    </source>
</evidence>
<dbReference type="EMBL" id="JARGDH010000002">
    <property type="protein sequence ID" value="KAL0274931.1"/>
    <property type="molecule type" value="Genomic_DNA"/>
</dbReference>